<protein>
    <submittedName>
        <fullName evidence="2">Uncharacterized protein</fullName>
    </submittedName>
</protein>
<gene>
    <name evidence="2" type="ORF">QWE_00710</name>
</gene>
<dbReference type="EMBL" id="ALJF01000001">
    <property type="protein sequence ID" value="EKF61678.1"/>
    <property type="molecule type" value="Genomic_DNA"/>
</dbReference>
<feature type="region of interest" description="Disordered" evidence="1">
    <location>
        <begin position="1"/>
        <end position="25"/>
    </location>
</feature>
<dbReference type="PATRIC" id="fig|1156935.5.peg.141"/>
<name>K2PL70_9HYPH</name>
<evidence type="ECO:0000256" key="1">
    <source>
        <dbReference type="SAM" id="MobiDB-lite"/>
    </source>
</evidence>
<keyword evidence="3" id="KW-1185">Reference proteome</keyword>
<proteinExistence type="predicted"/>
<dbReference type="Proteomes" id="UP000007123">
    <property type="component" value="Unassembled WGS sequence"/>
</dbReference>
<accession>K2PL70</accession>
<reference evidence="2 3" key="1">
    <citation type="journal article" date="2012" name="J. Bacteriol.">
        <title>Draft Genome Sequence of Agrobacterium albertimagni Strain AOL15.</title>
        <authorList>
            <person name="Trimble W.L."/>
            <person name="Phung le T."/>
            <person name="Meyer F."/>
            <person name="Gilbert J.A."/>
            <person name="Silver S."/>
        </authorList>
    </citation>
    <scope>NUCLEOTIDE SEQUENCE [LARGE SCALE GENOMIC DNA]</scope>
    <source>
        <strain evidence="2 3">AOL15</strain>
    </source>
</reference>
<evidence type="ECO:0000313" key="3">
    <source>
        <dbReference type="Proteomes" id="UP000007123"/>
    </source>
</evidence>
<comment type="caution">
    <text evidence="2">The sequence shown here is derived from an EMBL/GenBank/DDBJ whole genome shotgun (WGS) entry which is preliminary data.</text>
</comment>
<sequence>MQESWLPGANSCPRQPIRIHRPYRDERQKGKELPMLFQQEGPKDVATDDVHLIDHTDAPLQFEFAFMPRRSNESCTF</sequence>
<dbReference type="AlphaFoldDB" id="K2PL70"/>
<evidence type="ECO:0000313" key="2">
    <source>
        <dbReference type="EMBL" id="EKF61678.1"/>
    </source>
</evidence>
<organism evidence="2 3">
    <name type="scientific">Agrobacterium albertimagni AOL15</name>
    <dbReference type="NCBI Taxonomy" id="1156935"/>
    <lineage>
        <taxon>Bacteria</taxon>
        <taxon>Pseudomonadati</taxon>
        <taxon>Pseudomonadota</taxon>
        <taxon>Alphaproteobacteria</taxon>
        <taxon>Hyphomicrobiales</taxon>
        <taxon>Rhizobiaceae</taxon>
        <taxon>Rhizobium/Agrobacterium group</taxon>
        <taxon>Agrobacterium</taxon>
    </lineage>
</organism>